<evidence type="ECO:0000256" key="1">
    <source>
        <dbReference type="SAM" id="MobiDB-lite"/>
    </source>
</evidence>
<keyword evidence="2" id="KW-0812">Transmembrane</keyword>
<keyword evidence="2" id="KW-0472">Membrane</keyword>
<evidence type="ECO:0000313" key="4">
    <source>
        <dbReference type="Proteomes" id="UP000502756"/>
    </source>
</evidence>
<evidence type="ECO:0000313" key="3">
    <source>
        <dbReference type="EMBL" id="QJW90572.1"/>
    </source>
</evidence>
<keyword evidence="4" id="KW-1185">Reference proteome</keyword>
<dbReference type="InterPro" id="IPR021448">
    <property type="entry name" value="DUF3098"/>
</dbReference>
<keyword evidence="2" id="KW-1133">Transmembrane helix</keyword>
<sequence length="118" mass="12671">MAKDKPYGSTTLTREDPAQKTTSATPAASSAKPAPVRSSVADSEPNRRTNSREVALPFGRKNYTLMLIGIGVILAGFFIMSLDKEEFGFGFLGLTLGPIVVMSGFILEFFAILARPKA</sequence>
<dbReference type="AlphaFoldDB" id="A0A6M5YCD0"/>
<dbReference type="EMBL" id="CP053435">
    <property type="protein sequence ID" value="QJW90572.1"/>
    <property type="molecule type" value="Genomic_DNA"/>
</dbReference>
<feature type="region of interest" description="Disordered" evidence="1">
    <location>
        <begin position="1"/>
        <end position="51"/>
    </location>
</feature>
<evidence type="ECO:0000256" key="2">
    <source>
        <dbReference type="SAM" id="Phobius"/>
    </source>
</evidence>
<proteinExistence type="predicted"/>
<dbReference type="Proteomes" id="UP000502756">
    <property type="component" value="Chromosome"/>
</dbReference>
<organism evidence="3 4">
    <name type="scientific">Spirosoma taeanense</name>
    <dbReference type="NCBI Taxonomy" id="2735870"/>
    <lineage>
        <taxon>Bacteria</taxon>
        <taxon>Pseudomonadati</taxon>
        <taxon>Bacteroidota</taxon>
        <taxon>Cytophagia</taxon>
        <taxon>Cytophagales</taxon>
        <taxon>Cytophagaceae</taxon>
        <taxon>Spirosoma</taxon>
    </lineage>
</organism>
<feature type="transmembrane region" description="Helical" evidence="2">
    <location>
        <begin position="62"/>
        <end position="82"/>
    </location>
</feature>
<name>A0A6M5YCD0_9BACT</name>
<feature type="transmembrane region" description="Helical" evidence="2">
    <location>
        <begin position="88"/>
        <end position="114"/>
    </location>
</feature>
<gene>
    <name evidence="3" type="ORF">HNV11_14875</name>
</gene>
<accession>A0A6M5YCD0</accession>
<dbReference type="KEGG" id="stae:HNV11_14875"/>
<dbReference type="Pfam" id="PF11297">
    <property type="entry name" value="DUF3098"/>
    <property type="match status" value="1"/>
</dbReference>
<feature type="compositionally biased region" description="Low complexity" evidence="1">
    <location>
        <begin position="19"/>
        <end position="41"/>
    </location>
</feature>
<protein>
    <submittedName>
        <fullName evidence="3">DUF3098 domain-containing protein</fullName>
    </submittedName>
</protein>
<reference evidence="3 4" key="1">
    <citation type="submission" date="2020-05" db="EMBL/GenBank/DDBJ databases">
        <title>Genome sequencing of Spirosoma sp. TS118.</title>
        <authorList>
            <person name="Lee J.-H."/>
            <person name="Jeong S."/>
            <person name="Zhao L."/>
            <person name="Jung J.-H."/>
            <person name="Kim M.-K."/>
            <person name="Lim S."/>
        </authorList>
    </citation>
    <scope>NUCLEOTIDE SEQUENCE [LARGE SCALE GENOMIC DNA]</scope>
    <source>
        <strain evidence="3 4">TS118</strain>
    </source>
</reference>
<dbReference type="RefSeq" id="WP_171740416.1">
    <property type="nucleotide sequence ID" value="NZ_CP053435.1"/>
</dbReference>